<feature type="disulfide bond" description="Redox-active" evidence="10">
    <location>
        <begin position="35"/>
        <end position="38"/>
    </location>
</feature>
<feature type="site" description="Deprotonates C-terminal active site Cys" evidence="9">
    <location>
        <position position="29"/>
    </location>
</feature>
<evidence type="ECO:0000256" key="7">
    <source>
        <dbReference type="NCBIfam" id="TIGR01068"/>
    </source>
</evidence>
<evidence type="ECO:0000256" key="2">
    <source>
        <dbReference type="ARBA" id="ARBA00008987"/>
    </source>
</evidence>
<dbReference type="InterPro" id="IPR005746">
    <property type="entry name" value="Thioredoxin"/>
</dbReference>
<evidence type="ECO:0000259" key="11">
    <source>
        <dbReference type="PROSITE" id="PS51352"/>
    </source>
</evidence>
<evidence type="ECO:0000256" key="9">
    <source>
        <dbReference type="PIRSR" id="PIRSR000077-1"/>
    </source>
</evidence>
<dbReference type="Proteomes" id="UP000199350">
    <property type="component" value="Chromosome I"/>
</dbReference>
<reference evidence="13" key="1">
    <citation type="submission" date="2016-10" db="EMBL/GenBank/DDBJ databases">
        <authorList>
            <person name="Varghese N."/>
            <person name="Submissions S."/>
        </authorList>
    </citation>
    <scope>NUCLEOTIDE SEQUENCE [LARGE SCALE GENOMIC DNA]</scope>
    <source>
        <strain evidence="13">DSM 20632</strain>
    </source>
</reference>
<evidence type="ECO:0000313" key="12">
    <source>
        <dbReference type="EMBL" id="SDM02336.1"/>
    </source>
</evidence>
<dbReference type="InterPro" id="IPR017937">
    <property type="entry name" value="Thioredoxin_CS"/>
</dbReference>
<comment type="similarity">
    <text evidence="2 8">Belongs to the thioredoxin family.</text>
</comment>
<name>A0A1G9PU94_9CORY</name>
<evidence type="ECO:0000256" key="10">
    <source>
        <dbReference type="PIRSR" id="PIRSR000077-4"/>
    </source>
</evidence>
<dbReference type="EMBL" id="LT629700">
    <property type="protein sequence ID" value="SDM02336.1"/>
    <property type="molecule type" value="Genomic_DNA"/>
</dbReference>
<evidence type="ECO:0000256" key="1">
    <source>
        <dbReference type="ARBA" id="ARBA00003318"/>
    </source>
</evidence>
<evidence type="ECO:0000256" key="6">
    <source>
        <dbReference type="ARBA" id="ARBA00023284"/>
    </source>
</evidence>
<accession>A0A1G9PU94</accession>
<gene>
    <name evidence="12" type="ORF">SAMN04488535_1606</name>
</gene>
<dbReference type="PROSITE" id="PS00194">
    <property type="entry name" value="THIOREDOXIN_1"/>
    <property type="match status" value="1"/>
</dbReference>
<proteinExistence type="inferred from homology"/>
<keyword evidence="6 10" id="KW-0676">Redox-active center</keyword>
<dbReference type="FunFam" id="3.40.30.10:FF:000001">
    <property type="entry name" value="Thioredoxin"/>
    <property type="match status" value="1"/>
</dbReference>
<dbReference type="InterPro" id="IPR013766">
    <property type="entry name" value="Thioredoxin_domain"/>
</dbReference>
<evidence type="ECO:0000256" key="5">
    <source>
        <dbReference type="ARBA" id="ARBA00023157"/>
    </source>
</evidence>
<dbReference type="PRINTS" id="PR00421">
    <property type="entry name" value="THIOREDOXIN"/>
</dbReference>
<dbReference type="GO" id="GO:0015035">
    <property type="term" value="F:protein-disulfide reductase activity"/>
    <property type="evidence" value="ECO:0007669"/>
    <property type="project" value="UniProtKB-UniRule"/>
</dbReference>
<dbReference type="PANTHER" id="PTHR45663:SF11">
    <property type="entry name" value="GEO12009P1"/>
    <property type="match status" value="1"/>
</dbReference>
<dbReference type="PIRSF" id="PIRSF000077">
    <property type="entry name" value="Thioredoxin"/>
    <property type="match status" value="1"/>
</dbReference>
<dbReference type="CDD" id="cd02947">
    <property type="entry name" value="TRX_family"/>
    <property type="match status" value="1"/>
</dbReference>
<dbReference type="SUPFAM" id="SSF52833">
    <property type="entry name" value="Thioredoxin-like"/>
    <property type="match status" value="1"/>
</dbReference>
<dbReference type="STRING" id="38302.SAMN04488535_1606"/>
<feature type="active site" description="Nucleophile" evidence="9">
    <location>
        <position position="35"/>
    </location>
</feature>
<evidence type="ECO:0000313" key="13">
    <source>
        <dbReference type="Proteomes" id="UP000199350"/>
    </source>
</evidence>
<dbReference type="Pfam" id="PF00085">
    <property type="entry name" value="Thioredoxin"/>
    <property type="match status" value="1"/>
</dbReference>
<dbReference type="GO" id="GO:0005829">
    <property type="term" value="C:cytosol"/>
    <property type="evidence" value="ECO:0007669"/>
    <property type="project" value="TreeGrafter"/>
</dbReference>
<feature type="active site" description="Nucleophile" evidence="9">
    <location>
        <position position="38"/>
    </location>
</feature>
<dbReference type="PANTHER" id="PTHR45663">
    <property type="entry name" value="GEO12009P1"/>
    <property type="match status" value="1"/>
</dbReference>
<keyword evidence="13" id="KW-1185">Reference proteome</keyword>
<evidence type="ECO:0000256" key="8">
    <source>
        <dbReference type="PIRNR" id="PIRNR000077"/>
    </source>
</evidence>
<dbReference type="InterPro" id="IPR036249">
    <property type="entry name" value="Thioredoxin-like_sf"/>
</dbReference>
<dbReference type="NCBIfam" id="TIGR01068">
    <property type="entry name" value="thioredoxin"/>
    <property type="match status" value="1"/>
</dbReference>
<feature type="site" description="Contributes to redox potential value" evidence="9">
    <location>
        <position position="36"/>
    </location>
</feature>
<sequence length="110" mass="12016">MVDMNAPIDVTQATFKSEVVDSDTPVVVDFWAEWCGPCKKLSPLLDDISSEMGDAVKVVKVDVDAERTLGAMFQVMSIPTVMIFKDGAAVDTIVGLQPKDELVSRIQQQL</sequence>
<organism evidence="12 13">
    <name type="scientific">Corynebacterium mycetoides</name>
    <dbReference type="NCBI Taxonomy" id="38302"/>
    <lineage>
        <taxon>Bacteria</taxon>
        <taxon>Bacillati</taxon>
        <taxon>Actinomycetota</taxon>
        <taxon>Actinomycetes</taxon>
        <taxon>Mycobacteriales</taxon>
        <taxon>Corynebacteriaceae</taxon>
        <taxon>Corynebacterium</taxon>
    </lineage>
</organism>
<evidence type="ECO:0000256" key="4">
    <source>
        <dbReference type="ARBA" id="ARBA00022982"/>
    </source>
</evidence>
<dbReference type="GO" id="GO:0045454">
    <property type="term" value="P:cell redox homeostasis"/>
    <property type="evidence" value="ECO:0007669"/>
    <property type="project" value="TreeGrafter"/>
</dbReference>
<keyword evidence="4" id="KW-0249">Electron transport</keyword>
<feature type="site" description="Contributes to redox potential value" evidence="9">
    <location>
        <position position="37"/>
    </location>
</feature>
<protein>
    <recommendedName>
        <fullName evidence="7 8">Thioredoxin</fullName>
    </recommendedName>
</protein>
<comment type="function">
    <text evidence="1">Participates in various redox reactions through the reversible oxidation of its active center dithiol to a disulfide and catalyzes dithiol-disulfide exchange reactions.</text>
</comment>
<dbReference type="Gene3D" id="3.40.30.10">
    <property type="entry name" value="Glutaredoxin"/>
    <property type="match status" value="1"/>
</dbReference>
<keyword evidence="3" id="KW-0813">Transport</keyword>
<evidence type="ECO:0000256" key="3">
    <source>
        <dbReference type="ARBA" id="ARBA00022448"/>
    </source>
</evidence>
<feature type="domain" description="Thioredoxin" evidence="11">
    <location>
        <begin position="1"/>
        <end position="110"/>
    </location>
</feature>
<dbReference type="AlphaFoldDB" id="A0A1G9PU94"/>
<dbReference type="PROSITE" id="PS51352">
    <property type="entry name" value="THIOREDOXIN_2"/>
    <property type="match status" value="1"/>
</dbReference>
<keyword evidence="5 10" id="KW-1015">Disulfide bond</keyword>